<protein>
    <submittedName>
        <fullName evidence="2">Uncharacterized protein</fullName>
    </submittedName>
</protein>
<dbReference type="Proteomes" id="UP000499080">
    <property type="component" value="Unassembled WGS sequence"/>
</dbReference>
<feature type="region of interest" description="Disordered" evidence="1">
    <location>
        <begin position="51"/>
        <end position="70"/>
    </location>
</feature>
<dbReference type="AlphaFoldDB" id="A0A4Y2LV35"/>
<keyword evidence="3" id="KW-1185">Reference proteome</keyword>
<proteinExistence type="predicted"/>
<comment type="caution">
    <text evidence="2">The sequence shown here is derived from an EMBL/GenBank/DDBJ whole genome shotgun (WGS) entry which is preliminary data.</text>
</comment>
<dbReference type="OrthoDB" id="10060618at2759"/>
<organism evidence="2 3">
    <name type="scientific">Araneus ventricosus</name>
    <name type="common">Orbweaver spider</name>
    <name type="synonym">Epeira ventricosa</name>
    <dbReference type="NCBI Taxonomy" id="182803"/>
    <lineage>
        <taxon>Eukaryota</taxon>
        <taxon>Metazoa</taxon>
        <taxon>Ecdysozoa</taxon>
        <taxon>Arthropoda</taxon>
        <taxon>Chelicerata</taxon>
        <taxon>Arachnida</taxon>
        <taxon>Araneae</taxon>
        <taxon>Araneomorphae</taxon>
        <taxon>Entelegynae</taxon>
        <taxon>Araneoidea</taxon>
        <taxon>Araneidae</taxon>
        <taxon>Araneus</taxon>
    </lineage>
</organism>
<evidence type="ECO:0000313" key="2">
    <source>
        <dbReference type="EMBL" id="GBN17376.1"/>
    </source>
</evidence>
<reference evidence="2 3" key="1">
    <citation type="journal article" date="2019" name="Sci. Rep.">
        <title>Orb-weaving spider Araneus ventricosus genome elucidates the spidroin gene catalogue.</title>
        <authorList>
            <person name="Kono N."/>
            <person name="Nakamura H."/>
            <person name="Ohtoshi R."/>
            <person name="Moran D.A.P."/>
            <person name="Shinohara A."/>
            <person name="Yoshida Y."/>
            <person name="Fujiwara M."/>
            <person name="Mori M."/>
            <person name="Tomita M."/>
            <person name="Arakawa K."/>
        </authorList>
    </citation>
    <scope>NUCLEOTIDE SEQUENCE [LARGE SCALE GENOMIC DNA]</scope>
</reference>
<evidence type="ECO:0000256" key="1">
    <source>
        <dbReference type="SAM" id="MobiDB-lite"/>
    </source>
</evidence>
<dbReference type="EMBL" id="BGPR01006249">
    <property type="protein sequence ID" value="GBN17376.1"/>
    <property type="molecule type" value="Genomic_DNA"/>
</dbReference>
<gene>
    <name evidence="2" type="ORF">AVEN_91894_1</name>
</gene>
<accession>A0A4Y2LV35</accession>
<sequence length="102" mass="11638">MKVEGMKKSFRRSVAERGVRSSYYIGDGDASTFKDVWEKCKHRESLMCGPRTKANGNTSEEAEKDMKRKKLADRKTIGGRGHLTDEIIKEFTTYCGNSIRKN</sequence>
<evidence type="ECO:0000313" key="3">
    <source>
        <dbReference type="Proteomes" id="UP000499080"/>
    </source>
</evidence>
<name>A0A4Y2LV35_ARAVE</name>